<feature type="transmembrane region" description="Helical" evidence="2">
    <location>
        <begin position="195"/>
        <end position="212"/>
    </location>
</feature>
<name>W7IZ48_9PSEU</name>
<accession>W7IZ48</accession>
<keyword evidence="2" id="KW-0812">Transmembrane</keyword>
<dbReference type="eggNOG" id="ENOG5031G6M">
    <property type="taxonomic scope" value="Bacteria"/>
</dbReference>
<feature type="transmembrane region" description="Helical" evidence="2">
    <location>
        <begin position="224"/>
        <end position="243"/>
    </location>
</feature>
<proteinExistence type="predicted"/>
<dbReference type="PATRIC" id="fig|909613.9.peg.5403"/>
<keyword evidence="2" id="KW-1133">Transmembrane helix</keyword>
<feature type="transmembrane region" description="Helical" evidence="2">
    <location>
        <begin position="172"/>
        <end position="189"/>
    </location>
</feature>
<feature type="transmembrane region" description="Helical" evidence="2">
    <location>
        <begin position="147"/>
        <end position="165"/>
    </location>
</feature>
<evidence type="ECO:0000256" key="1">
    <source>
        <dbReference type="SAM" id="MobiDB-lite"/>
    </source>
</evidence>
<keyword evidence="2" id="KW-0472">Membrane</keyword>
<evidence type="ECO:0008006" key="5">
    <source>
        <dbReference type="Google" id="ProtNLM"/>
    </source>
</evidence>
<feature type="transmembrane region" description="Helical" evidence="2">
    <location>
        <begin position="120"/>
        <end position="141"/>
    </location>
</feature>
<feature type="transmembrane region" description="Helical" evidence="2">
    <location>
        <begin position="94"/>
        <end position="113"/>
    </location>
</feature>
<dbReference type="AlphaFoldDB" id="W7IZ48"/>
<feature type="region of interest" description="Disordered" evidence="1">
    <location>
        <begin position="471"/>
        <end position="503"/>
    </location>
</feature>
<feature type="transmembrane region" description="Helical" evidence="2">
    <location>
        <begin position="442"/>
        <end position="466"/>
    </location>
</feature>
<protein>
    <recommendedName>
        <fullName evidence="5">Glycosyltransferase RgtA/B/C/D-like domain-containing protein</fullName>
    </recommendedName>
</protein>
<organism evidence="3 4">
    <name type="scientific">Actinokineospora spheciospongiae</name>
    <dbReference type="NCBI Taxonomy" id="909613"/>
    <lineage>
        <taxon>Bacteria</taxon>
        <taxon>Bacillati</taxon>
        <taxon>Actinomycetota</taxon>
        <taxon>Actinomycetes</taxon>
        <taxon>Pseudonocardiales</taxon>
        <taxon>Pseudonocardiaceae</taxon>
        <taxon>Actinokineospora</taxon>
    </lineage>
</organism>
<dbReference type="EMBL" id="AYXG01000209">
    <property type="protein sequence ID" value="EWC59319.1"/>
    <property type="molecule type" value="Genomic_DNA"/>
</dbReference>
<sequence length="503" mass="51175">MAVSAAVVMLFGIALTLGLFGNSPSGAGDNGDGIRLFCGAGMIPDTPTGRSNWLGGVAIDFVRGPACGVPQPSSALVALRLAGMGEDPFSLTRLGWLYAIAAAVVTGVAAWALSKRGPAWALVLLPAAVPLFNIDFARFFVSMFAEPAGLVGGYAVLCGLAVALTTDPGNRVERVVALVLMGAGGLVAGTAKPSFAPVLAAAVVLCAVLRFGSRGWAGRVVGPLAAVAVVAAAFGPLTATVAWQDSSYKGVNTFNLVYTVVLEEIPGATAELGLTPEAQSYAGNAYFPNGPAGVPGADEIIAKGSEYRTRAWEVLAAHPGAALTALSVGVVATESRDLVYLPSRKWLPGMVWTAPEPAVAGSQGADRESLRAWLSSVALPWKPWVVAVLGLLAGVFALLRRTNRALTVLCRTAGVAALIGLGVVALAILGDGYFEVAKHVWLAAYLFDVTLLALIGAAVVAVVTAVRRRSAPDPADGSETVEASSAEPVPTGGGDGRPANGTA</sequence>
<keyword evidence="4" id="KW-1185">Reference proteome</keyword>
<evidence type="ECO:0000313" key="4">
    <source>
        <dbReference type="Proteomes" id="UP000019277"/>
    </source>
</evidence>
<dbReference type="Proteomes" id="UP000019277">
    <property type="component" value="Unassembled WGS sequence"/>
</dbReference>
<feature type="transmembrane region" description="Helical" evidence="2">
    <location>
        <begin position="381"/>
        <end position="399"/>
    </location>
</feature>
<reference evidence="3 4" key="1">
    <citation type="journal article" date="2014" name="Genome Announc.">
        <title>Draft Genome Sequence of the Antitrypanosomally Active Sponge-Associated Bacterium Actinokineospora sp. Strain EG49.</title>
        <authorList>
            <person name="Harjes J."/>
            <person name="Ryu T."/>
            <person name="Abdelmohsen U.R."/>
            <person name="Moitinho-Silva L."/>
            <person name="Horn H."/>
            <person name="Ravasi T."/>
            <person name="Hentschel U."/>
        </authorList>
    </citation>
    <scope>NUCLEOTIDE SEQUENCE [LARGE SCALE GENOMIC DNA]</scope>
    <source>
        <strain evidence="3 4">EG49</strain>
    </source>
</reference>
<gene>
    <name evidence="3" type="ORF">UO65_5409</name>
</gene>
<comment type="caution">
    <text evidence="3">The sequence shown here is derived from an EMBL/GenBank/DDBJ whole genome shotgun (WGS) entry which is preliminary data.</text>
</comment>
<evidence type="ECO:0000256" key="2">
    <source>
        <dbReference type="SAM" id="Phobius"/>
    </source>
</evidence>
<evidence type="ECO:0000313" key="3">
    <source>
        <dbReference type="EMBL" id="EWC59319.1"/>
    </source>
</evidence>
<feature type="transmembrane region" description="Helical" evidence="2">
    <location>
        <begin position="408"/>
        <end position="430"/>
    </location>
</feature>
<dbReference type="STRING" id="909613.UO65_5409"/>